<proteinExistence type="predicted"/>
<feature type="non-terminal residue" evidence="6">
    <location>
        <position position="1"/>
    </location>
</feature>
<keyword evidence="2" id="KW-0805">Transcription regulation</keyword>
<protein>
    <recommendedName>
        <fullName evidence="5">HTH merR-type domain-containing protein</fullName>
    </recommendedName>
</protein>
<evidence type="ECO:0000256" key="4">
    <source>
        <dbReference type="ARBA" id="ARBA00023163"/>
    </source>
</evidence>
<evidence type="ECO:0000313" key="6">
    <source>
        <dbReference type="EMBL" id="GAF93401.1"/>
    </source>
</evidence>
<evidence type="ECO:0000256" key="1">
    <source>
        <dbReference type="ARBA" id="ARBA00022491"/>
    </source>
</evidence>
<dbReference type="Pfam" id="PF13411">
    <property type="entry name" value="MerR_1"/>
    <property type="match status" value="1"/>
</dbReference>
<dbReference type="InterPro" id="IPR047057">
    <property type="entry name" value="MerR_fam"/>
</dbReference>
<accession>X0U1Z7</accession>
<dbReference type="CDD" id="cd00592">
    <property type="entry name" value="HTH_MerR-like"/>
    <property type="match status" value="1"/>
</dbReference>
<dbReference type="SMART" id="SM00422">
    <property type="entry name" value="HTH_MERR"/>
    <property type="match status" value="1"/>
</dbReference>
<dbReference type="PROSITE" id="PS50937">
    <property type="entry name" value="HTH_MERR_2"/>
    <property type="match status" value="1"/>
</dbReference>
<dbReference type="GO" id="GO:0003700">
    <property type="term" value="F:DNA-binding transcription factor activity"/>
    <property type="evidence" value="ECO:0007669"/>
    <property type="project" value="InterPro"/>
</dbReference>
<dbReference type="EMBL" id="BARS01010422">
    <property type="protein sequence ID" value="GAF93401.1"/>
    <property type="molecule type" value="Genomic_DNA"/>
</dbReference>
<evidence type="ECO:0000256" key="2">
    <source>
        <dbReference type="ARBA" id="ARBA00023015"/>
    </source>
</evidence>
<evidence type="ECO:0000259" key="5">
    <source>
        <dbReference type="PROSITE" id="PS50937"/>
    </source>
</evidence>
<dbReference type="PANTHER" id="PTHR30204">
    <property type="entry name" value="REDOX-CYCLING DRUG-SENSING TRANSCRIPTIONAL ACTIVATOR SOXR"/>
    <property type="match status" value="1"/>
</dbReference>
<dbReference type="GO" id="GO:0003677">
    <property type="term" value="F:DNA binding"/>
    <property type="evidence" value="ECO:0007669"/>
    <property type="project" value="UniProtKB-KW"/>
</dbReference>
<dbReference type="InterPro" id="IPR000551">
    <property type="entry name" value="MerR-type_HTH_dom"/>
</dbReference>
<name>X0U1Z7_9ZZZZ</name>
<organism evidence="6">
    <name type="scientific">marine sediment metagenome</name>
    <dbReference type="NCBI Taxonomy" id="412755"/>
    <lineage>
        <taxon>unclassified sequences</taxon>
        <taxon>metagenomes</taxon>
        <taxon>ecological metagenomes</taxon>
    </lineage>
</organism>
<keyword evidence="1" id="KW-0678">Repressor</keyword>
<dbReference type="InterPro" id="IPR009061">
    <property type="entry name" value="DNA-bd_dom_put_sf"/>
</dbReference>
<dbReference type="PANTHER" id="PTHR30204:SF69">
    <property type="entry name" value="MERR-FAMILY TRANSCRIPTIONAL REGULATOR"/>
    <property type="match status" value="1"/>
</dbReference>
<keyword evidence="3" id="KW-0238">DNA-binding</keyword>
<evidence type="ECO:0000256" key="3">
    <source>
        <dbReference type="ARBA" id="ARBA00023125"/>
    </source>
</evidence>
<keyword evidence="4" id="KW-0804">Transcription</keyword>
<gene>
    <name evidence="6" type="ORF">S01H1_19324</name>
</gene>
<sequence>QEYIFTIQQLSLKLKIPKPTLRFWEKELDGILVPLRTQGGQRRYTPAHIPIIKETKKLRSKGKSLAEIKRKLGNSSKGQDGNSGSNRIDFLADRVAEVVKAEVYGFFEREYK</sequence>
<dbReference type="AlphaFoldDB" id="X0U1Z7"/>
<feature type="domain" description="HTH merR-type" evidence="5">
    <location>
        <begin position="4"/>
        <end position="74"/>
    </location>
</feature>
<comment type="caution">
    <text evidence="6">The sequence shown here is derived from an EMBL/GenBank/DDBJ whole genome shotgun (WGS) entry which is preliminary data.</text>
</comment>
<reference evidence="6" key="1">
    <citation type="journal article" date="2014" name="Front. Microbiol.">
        <title>High frequency of phylogenetically diverse reductive dehalogenase-homologous genes in deep subseafloor sedimentary metagenomes.</title>
        <authorList>
            <person name="Kawai M."/>
            <person name="Futagami T."/>
            <person name="Toyoda A."/>
            <person name="Takaki Y."/>
            <person name="Nishi S."/>
            <person name="Hori S."/>
            <person name="Arai W."/>
            <person name="Tsubouchi T."/>
            <person name="Morono Y."/>
            <person name="Uchiyama I."/>
            <person name="Ito T."/>
            <person name="Fujiyama A."/>
            <person name="Inagaki F."/>
            <person name="Takami H."/>
        </authorList>
    </citation>
    <scope>NUCLEOTIDE SEQUENCE</scope>
    <source>
        <strain evidence="6">Expedition CK06-06</strain>
    </source>
</reference>
<dbReference type="Gene3D" id="1.10.1660.10">
    <property type="match status" value="1"/>
</dbReference>
<dbReference type="SUPFAM" id="SSF46955">
    <property type="entry name" value="Putative DNA-binding domain"/>
    <property type="match status" value="1"/>
</dbReference>